<proteinExistence type="predicted"/>
<feature type="non-terminal residue" evidence="1">
    <location>
        <position position="1"/>
    </location>
</feature>
<dbReference type="PANTHER" id="PTHR35046">
    <property type="entry name" value="ZINC KNUCKLE (CCHC-TYPE) FAMILY PROTEIN"/>
    <property type="match status" value="1"/>
</dbReference>
<evidence type="ECO:0000313" key="1">
    <source>
        <dbReference type="EMBL" id="RDY02539.1"/>
    </source>
</evidence>
<protein>
    <recommendedName>
        <fullName evidence="3">Retrotransposon gag domain-containing protein</fullName>
    </recommendedName>
</protein>
<dbReference type="PANTHER" id="PTHR35046:SF9">
    <property type="entry name" value="RNA-DIRECTED DNA POLYMERASE"/>
    <property type="match status" value="1"/>
</dbReference>
<organism evidence="1 2">
    <name type="scientific">Mucuna pruriens</name>
    <name type="common">Velvet bean</name>
    <name type="synonym">Dolichos pruriens</name>
    <dbReference type="NCBI Taxonomy" id="157652"/>
    <lineage>
        <taxon>Eukaryota</taxon>
        <taxon>Viridiplantae</taxon>
        <taxon>Streptophyta</taxon>
        <taxon>Embryophyta</taxon>
        <taxon>Tracheophyta</taxon>
        <taxon>Spermatophyta</taxon>
        <taxon>Magnoliopsida</taxon>
        <taxon>eudicotyledons</taxon>
        <taxon>Gunneridae</taxon>
        <taxon>Pentapetalae</taxon>
        <taxon>rosids</taxon>
        <taxon>fabids</taxon>
        <taxon>Fabales</taxon>
        <taxon>Fabaceae</taxon>
        <taxon>Papilionoideae</taxon>
        <taxon>50 kb inversion clade</taxon>
        <taxon>NPAAA clade</taxon>
        <taxon>indigoferoid/millettioid clade</taxon>
        <taxon>Phaseoleae</taxon>
        <taxon>Mucuna</taxon>
    </lineage>
</organism>
<gene>
    <name evidence="1" type="ORF">CR513_14011</name>
</gene>
<dbReference type="Proteomes" id="UP000257109">
    <property type="component" value="Unassembled WGS sequence"/>
</dbReference>
<keyword evidence="2" id="KW-1185">Reference proteome</keyword>
<sequence>MFIIPLYEYEKEKYSDGRHNENERRRRGEPRCENYLGKNDLEVYLELERKVEHVLDFHNYSEEKKVKIEIVKFIDYASIWWDQFVFNTRRYGERPISTWEDMKSIMRRRFVSTITIGTRVENCNV</sequence>
<dbReference type="OrthoDB" id="1731207at2759"/>
<dbReference type="EMBL" id="QJKJ01002515">
    <property type="protein sequence ID" value="RDY02539.1"/>
    <property type="molecule type" value="Genomic_DNA"/>
</dbReference>
<dbReference type="AlphaFoldDB" id="A0A371HIE1"/>
<comment type="caution">
    <text evidence="1">The sequence shown here is derived from an EMBL/GenBank/DDBJ whole genome shotgun (WGS) entry which is preliminary data.</text>
</comment>
<accession>A0A371HIE1</accession>
<evidence type="ECO:0008006" key="3">
    <source>
        <dbReference type="Google" id="ProtNLM"/>
    </source>
</evidence>
<evidence type="ECO:0000313" key="2">
    <source>
        <dbReference type="Proteomes" id="UP000257109"/>
    </source>
</evidence>
<reference evidence="1" key="1">
    <citation type="submission" date="2018-05" db="EMBL/GenBank/DDBJ databases">
        <title>Draft genome of Mucuna pruriens seed.</title>
        <authorList>
            <person name="Nnadi N.E."/>
            <person name="Vos R."/>
            <person name="Hasami M.H."/>
            <person name="Devisetty U.K."/>
            <person name="Aguiy J.C."/>
        </authorList>
    </citation>
    <scope>NUCLEOTIDE SEQUENCE [LARGE SCALE GENOMIC DNA]</scope>
    <source>
        <strain evidence="1">JCA_2017</strain>
    </source>
</reference>
<name>A0A371HIE1_MUCPR</name>